<keyword evidence="9" id="KW-0998">Cell outer membrane</keyword>
<evidence type="ECO:0000256" key="4">
    <source>
        <dbReference type="ARBA" id="ARBA00022692"/>
    </source>
</evidence>
<dbReference type="Pfam" id="PF00691">
    <property type="entry name" value="OmpA"/>
    <property type="match status" value="1"/>
</dbReference>
<evidence type="ECO:0000256" key="3">
    <source>
        <dbReference type="ARBA" id="ARBA00022452"/>
    </source>
</evidence>
<dbReference type="InterPro" id="IPR027385">
    <property type="entry name" value="Beta-barrel_OMP"/>
</dbReference>
<dbReference type="SUPFAM" id="SSF103647">
    <property type="entry name" value="TSP type-3 repeat"/>
    <property type="match status" value="1"/>
</dbReference>
<dbReference type="Gene3D" id="4.10.1080.10">
    <property type="entry name" value="TSP type-3 repeat"/>
    <property type="match status" value="1"/>
</dbReference>
<dbReference type="InterPro" id="IPR050330">
    <property type="entry name" value="Bact_OuterMem_StrucFunc"/>
</dbReference>
<dbReference type="eggNOG" id="COG2885">
    <property type="taxonomic scope" value="Bacteria"/>
</dbReference>
<dbReference type="InterPro" id="IPR006664">
    <property type="entry name" value="OMP_bac"/>
</dbReference>
<reference evidence="14" key="1">
    <citation type="submission" date="2005-10" db="EMBL/GenBank/DDBJ databases">
        <title>Complete sequence of Pelobacter carbinolicus DSM 2380.</title>
        <authorList>
            <person name="Copeland A."/>
            <person name="Lucas S."/>
            <person name="Lapidus A."/>
            <person name="Barry K."/>
            <person name="Detter J.C."/>
            <person name="Glavina T."/>
            <person name="Hammon N."/>
            <person name="Israni S."/>
            <person name="Pitluck S."/>
            <person name="Chertkov O."/>
            <person name="Schmutz J."/>
            <person name="Larimer F."/>
            <person name="Land M."/>
            <person name="Kyrpides N."/>
            <person name="Ivanova N."/>
            <person name="Richardson P."/>
        </authorList>
    </citation>
    <scope>NUCLEOTIDE SEQUENCE [LARGE SCALE GENOMIC DNA]</scope>
    <source>
        <strain evidence="14">DSM 2380 / NBRC 103641 / GraBd1</strain>
    </source>
</reference>
<keyword evidence="4" id="KW-0812">Transmembrane</keyword>
<reference evidence="13 14" key="2">
    <citation type="journal article" date="2012" name="BMC Genomics">
        <title>The genome of Pelobacter carbinolicus reveals surprising metabolic capabilities and physiological features.</title>
        <authorList>
            <person name="Aklujkar M."/>
            <person name="Haveman S.A."/>
            <person name="Didonato R.Jr."/>
            <person name="Chertkov O."/>
            <person name="Han C.S."/>
            <person name="Land M.L."/>
            <person name="Brown P."/>
            <person name="Lovley D.R."/>
        </authorList>
    </citation>
    <scope>NUCLEOTIDE SEQUENCE [LARGE SCALE GENOMIC DNA]</scope>
    <source>
        <strain evidence="14">DSM 2380 / NBRC 103641 / GraBd1</strain>
    </source>
</reference>
<evidence type="ECO:0000313" key="13">
    <source>
        <dbReference type="EMBL" id="ABA89616.1"/>
    </source>
</evidence>
<gene>
    <name evidence="13" type="ordered locus">Pcar_2377</name>
</gene>
<dbReference type="Proteomes" id="UP000002534">
    <property type="component" value="Chromosome"/>
</dbReference>
<dbReference type="SUPFAM" id="SSF56925">
    <property type="entry name" value="OMPA-like"/>
    <property type="match status" value="1"/>
</dbReference>
<dbReference type="GO" id="GO:0009279">
    <property type="term" value="C:cell outer membrane"/>
    <property type="evidence" value="ECO:0007669"/>
    <property type="project" value="UniProtKB-SubCell"/>
</dbReference>
<name>Q3A1Z1_SYNC1</name>
<sequence>MQSAIFRIFVTALCISTFCLSAWPGLAATRAKKDFSISPMVGGYVFEGDQDLEDDLTYSLGLGYNLTDSWSTEFVLNYFNTDYEHDKSGDVDGLLYRLDTLYHFMPESSLVPYLAGGIGGITVDPDHGARETDLLFNYGFGLKYFFTDSLALRGDLRHVFAFGDPENNFIYSAGLTYLFGSQQPATPRVVPKDTDQDGIIDANDACPDTPAGAPVDKLGCPLDSDKDGVPDYRDKCPGTPDSVAVDQQGCALDKDGDGVADIHDRCPDTPADTPVDTEGCMGDADKDGVADQMDKCPGTPAGLMVDQQGCPISLTLAIEFDVDKADIKPRYHSELKRGADFIRKYPESRILIAGHTDSTASDAYNLALSQRRADSVRNYVISNFGIKAERLEAKGYGEAFPIADNATVQGRQRNRRVELSVYALNKK</sequence>
<keyword evidence="6" id="KW-0406">Ion transport</keyword>
<dbReference type="GO" id="GO:0007155">
    <property type="term" value="P:cell adhesion"/>
    <property type="evidence" value="ECO:0007669"/>
    <property type="project" value="InterPro"/>
</dbReference>
<dbReference type="EMBL" id="CP000142">
    <property type="protein sequence ID" value="ABA89616.1"/>
    <property type="molecule type" value="Genomic_DNA"/>
</dbReference>
<dbReference type="InterPro" id="IPR006665">
    <property type="entry name" value="OmpA-like"/>
</dbReference>
<dbReference type="Gene3D" id="3.30.1330.60">
    <property type="entry name" value="OmpA-like domain"/>
    <property type="match status" value="1"/>
</dbReference>
<dbReference type="InterPro" id="IPR011250">
    <property type="entry name" value="OMP/PagP_B-barrel"/>
</dbReference>
<dbReference type="PROSITE" id="PS51123">
    <property type="entry name" value="OMPA_2"/>
    <property type="match status" value="1"/>
</dbReference>
<dbReference type="PANTHER" id="PTHR30329">
    <property type="entry name" value="STATOR ELEMENT OF FLAGELLAR MOTOR COMPLEX"/>
    <property type="match status" value="1"/>
</dbReference>
<keyword evidence="7" id="KW-0626">Porin</keyword>
<dbReference type="Pfam" id="PF13505">
    <property type="entry name" value="OMP_b-brl"/>
    <property type="match status" value="1"/>
</dbReference>
<dbReference type="InterPro" id="IPR003367">
    <property type="entry name" value="Thrombospondin_3-like_rpt"/>
</dbReference>
<dbReference type="CDD" id="cd07185">
    <property type="entry name" value="OmpA_C-like"/>
    <property type="match status" value="1"/>
</dbReference>
<evidence type="ECO:0000256" key="1">
    <source>
        <dbReference type="ARBA" id="ARBA00004571"/>
    </source>
</evidence>
<dbReference type="HOGENOM" id="CLU_031536_2_0_7"/>
<dbReference type="STRING" id="338963.Pcar_2377"/>
<feature type="chain" id="PRO_5004223589" evidence="11">
    <location>
        <begin position="28"/>
        <end position="427"/>
    </location>
</feature>
<keyword evidence="8 10" id="KW-0472">Membrane</keyword>
<keyword evidence="3" id="KW-1134">Transmembrane beta strand</keyword>
<dbReference type="RefSeq" id="WP_011342139.1">
    <property type="nucleotide sequence ID" value="NC_007498.2"/>
</dbReference>
<dbReference type="OrthoDB" id="5482786at2"/>
<keyword evidence="2" id="KW-0813">Transport</keyword>
<accession>Q3A1Z1</accession>
<dbReference type="Pfam" id="PF02412">
    <property type="entry name" value="TSP_3"/>
    <property type="match status" value="4"/>
</dbReference>
<dbReference type="Gene3D" id="2.40.160.20">
    <property type="match status" value="1"/>
</dbReference>
<dbReference type="InterPro" id="IPR028974">
    <property type="entry name" value="TSP_type-3_rpt"/>
</dbReference>
<dbReference type="GO" id="GO:0046930">
    <property type="term" value="C:pore complex"/>
    <property type="evidence" value="ECO:0007669"/>
    <property type="project" value="UniProtKB-KW"/>
</dbReference>
<feature type="domain" description="OmpA-like" evidence="12">
    <location>
        <begin position="307"/>
        <end position="425"/>
    </location>
</feature>
<evidence type="ECO:0000259" key="12">
    <source>
        <dbReference type="PROSITE" id="PS51123"/>
    </source>
</evidence>
<feature type="signal peptide" evidence="11">
    <location>
        <begin position="1"/>
        <end position="27"/>
    </location>
</feature>
<keyword evidence="5 11" id="KW-0732">Signal</keyword>
<dbReference type="AlphaFoldDB" id="Q3A1Z1"/>
<organism evidence="13 14">
    <name type="scientific">Syntrophotalea carbinolica (strain DSM 2380 / NBRC 103641 / GraBd1)</name>
    <name type="common">Pelobacter carbinolicus</name>
    <dbReference type="NCBI Taxonomy" id="338963"/>
    <lineage>
        <taxon>Bacteria</taxon>
        <taxon>Pseudomonadati</taxon>
        <taxon>Thermodesulfobacteriota</taxon>
        <taxon>Desulfuromonadia</taxon>
        <taxon>Desulfuromonadales</taxon>
        <taxon>Syntrophotaleaceae</taxon>
        <taxon>Syntrophotalea</taxon>
    </lineage>
</organism>
<evidence type="ECO:0000313" key="14">
    <source>
        <dbReference type="Proteomes" id="UP000002534"/>
    </source>
</evidence>
<evidence type="ECO:0000256" key="5">
    <source>
        <dbReference type="ARBA" id="ARBA00022729"/>
    </source>
</evidence>
<dbReference type="GO" id="GO:0006811">
    <property type="term" value="P:monoatomic ion transport"/>
    <property type="evidence" value="ECO:0007669"/>
    <property type="project" value="UniProtKB-KW"/>
</dbReference>
<evidence type="ECO:0000256" key="10">
    <source>
        <dbReference type="PROSITE-ProRule" id="PRU00473"/>
    </source>
</evidence>
<dbReference type="PANTHER" id="PTHR30329:SF21">
    <property type="entry name" value="LIPOPROTEIN YIAD-RELATED"/>
    <property type="match status" value="1"/>
</dbReference>
<dbReference type="eggNOG" id="COG3637">
    <property type="taxonomic scope" value="Bacteria"/>
</dbReference>
<evidence type="ECO:0000256" key="8">
    <source>
        <dbReference type="ARBA" id="ARBA00023136"/>
    </source>
</evidence>
<evidence type="ECO:0000256" key="6">
    <source>
        <dbReference type="ARBA" id="ARBA00023065"/>
    </source>
</evidence>
<evidence type="ECO:0000256" key="9">
    <source>
        <dbReference type="ARBA" id="ARBA00023237"/>
    </source>
</evidence>
<dbReference type="GO" id="GO:0005509">
    <property type="term" value="F:calcium ion binding"/>
    <property type="evidence" value="ECO:0007669"/>
    <property type="project" value="InterPro"/>
</dbReference>
<keyword evidence="14" id="KW-1185">Reference proteome</keyword>
<protein>
    <submittedName>
        <fullName evidence="13">Peptidoglycan-binding outer membrane protein, OMP_b-brl and OmpA domain-containing</fullName>
    </submittedName>
</protein>
<evidence type="ECO:0000256" key="7">
    <source>
        <dbReference type="ARBA" id="ARBA00023114"/>
    </source>
</evidence>
<dbReference type="PRINTS" id="PR01021">
    <property type="entry name" value="OMPADOMAIN"/>
</dbReference>
<dbReference type="SUPFAM" id="SSF103088">
    <property type="entry name" value="OmpA-like"/>
    <property type="match status" value="1"/>
</dbReference>
<dbReference type="KEGG" id="pca:Pcar_2377"/>
<evidence type="ECO:0000256" key="11">
    <source>
        <dbReference type="SAM" id="SignalP"/>
    </source>
</evidence>
<proteinExistence type="predicted"/>
<comment type="subcellular location">
    <subcellularLocation>
        <location evidence="1">Cell outer membrane</location>
        <topology evidence="1">Multi-pass membrane protein</topology>
    </subcellularLocation>
</comment>
<dbReference type="InterPro" id="IPR036737">
    <property type="entry name" value="OmpA-like_sf"/>
</dbReference>
<evidence type="ECO:0000256" key="2">
    <source>
        <dbReference type="ARBA" id="ARBA00022448"/>
    </source>
</evidence>
<dbReference type="GO" id="GO:0015288">
    <property type="term" value="F:porin activity"/>
    <property type="evidence" value="ECO:0007669"/>
    <property type="project" value="UniProtKB-KW"/>
</dbReference>